<reference evidence="6 7" key="1">
    <citation type="submission" date="2017-04" db="EMBL/GenBank/DDBJ databases">
        <authorList>
            <person name="Afonso C.L."/>
            <person name="Miller P.J."/>
            <person name="Scott M.A."/>
            <person name="Spackman E."/>
            <person name="Goraichik I."/>
            <person name="Dimitrov K.M."/>
            <person name="Suarez D.L."/>
            <person name="Swayne D.E."/>
        </authorList>
    </citation>
    <scope>NUCLEOTIDE SEQUENCE [LARGE SCALE GENOMIC DNA]</scope>
    <source>
        <strain evidence="6 7">A2P</strain>
    </source>
</reference>
<dbReference type="SMART" id="SM00421">
    <property type="entry name" value="HTH_LUXR"/>
    <property type="match status" value="1"/>
</dbReference>
<sequence>MGEDSAAGAAVKETTIVIGDDHPLVQAALRDALGKAMPEVRVIECPDLDSVMTAVGRQPDDIDLVLLDLNMPGTNGFAGLFLMLAHHPTVPVAILSALQDSDTIRRALAYGASGYIPKSLSMPAMADAIRAILSGETWAPPLSAASTEADEADAARRFASLSPQQLRILTMIVDGKLNKQIAGELNVSEQTVKVHVSSILRKLNVVSRTQAAVVAGRLAVGGDVLR</sequence>
<dbReference type="EMBL" id="FXAK01000010">
    <property type="protein sequence ID" value="SMF91454.1"/>
    <property type="molecule type" value="Genomic_DNA"/>
</dbReference>
<gene>
    <name evidence="6" type="ORF">SAMN02982917_0243</name>
</gene>
<dbReference type="GO" id="GO:0000160">
    <property type="term" value="P:phosphorelay signal transduction system"/>
    <property type="evidence" value="ECO:0007669"/>
    <property type="project" value="InterPro"/>
</dbReference>
<dbReference type="InterPro" id="IPR000792">
    <property type="entry name" value="Tscrpt_reg_LuxR_C"/>
</dbReference>
<name>A0A1X7HSD1_9PROT</name>
<dbReference type="AlphaFoldDB" id="A0A1X7HSD1"/>
<dbReference type="InterPro" id="IPR051015">
    <property type="entry name" value="EvgA-like"/>
</dbReference>
<evidence type="ECO:0000313" key="6">
    <source>
        <dbReference type="EMBL" id="SMF91454.1"/>
    </source>
</evidence>
<dbReference type="PROSITE" id="PS50110">
    <property type="entry name" value="RESPONSE_REGULATORY"/>
    <property type="match status" value="1"/>
</dbReference>
<keyword evidence="2" id="KW-0238">DNA-binding</keyword>
<dbReference type="CDD" id="cd17535">
    <property type="entry name" value="REC_NarL-like"/>
    <property type="match status" value="1"/>
</dbReference>
<dbReference type="InterPro" id="IPR001789">
    <property type="entry name" value="Sig_transdc_resp-reg_receiver"/>
</dbReference>
<dbReference type="Proteomes" id="UP000192936">
    <property type="component" value="Unassembled WGS sequence"/>
</dbReference>
<protein>
    <submittedName>
        <fullName evidence="6">Two component transcriptional regulator, LuxR family</fullName>
    </submittedName>
</protein>
<dbReference type="PROSITE" id="PS50043">
    <property type="entry name" value="HTH_LUXR_2"/>
    <property type="match status" value="1"/>
</dbReference>
<evidence type="ECO:0000256" key="3">
    <source>
        <dbReference type="PROSITE-ProRule" id="PRU00169"/>
    </source>
</evidence>
<keyword evidence="1 3" id="KW-0597">Phosphoprotein</keyword>
<feature type="domain" description="HTH luxR-type" evidence="4">
    <location>
        <begin position="154"/>
        <end position="219"/>
    </location>
</feature>
<dbReference type="GO" id="GO:0003677">
    <property type="term" value="F:DNA binding"/>
    <property type="evidence" value="ECO:0007669"/>
    <property type="project" value="UniProtKB-KW"/>
</dbReference>
<dbReference type="InterPro" id="IPR016032">
    <property type="entry name" value="Sig_transdc_resp-reg_C-effctor"/>
</dbReference>
<dbReference type="SUPFAM" id="SSF52172">
    <property type="entry name" value="CheY-like"/>
    <property type="match status" value="1"/>
</dbReference>
<dbReference type="Gene3D" id="3.40.50.2300">
    <property type="match status" value="1"/>
</dbReference>
<dbReference type="OrthoDB" id="9805444at2"/>
<dbReference type="RefSeq" id="WP_085092047.1">
    <property type="nucleotide sequence ID" value="NZ_FXAK01000010.1"/>
</dbReference>
<dbReference type="SUPFAM" id="SSF46894">
    <property type="entry name" value="C-terminal effector domain of the bipartite response regulators"/>
    <property type="match status" value="1"/>
</dbReference>
<dbReference type="PANTHER" id="PTHR45566">
    <property type="entry name" value="HTH-TYPE TRANSCRIPTIONAL REGULATOR YHJB-RELATED"/>
    <property type="match status" value="1"/>
</dbReference>
<feature type="modified residue" description="4-aspartylphosphate" evidence="3">
    <location>
        <position position="68"/>
    </location>
</feature>
<organism evidence="6 7">
    <name type="scientific">Azospirillum oryzae</name>
    <dbReference type="NCBI Taxonomy" id="286727"/>
    <lineage>
        <taxon>Bacteria</taxon>
        <taxon>Pseudomonadati</taxon>
        <taxon>Pseudomonadota</taxon>
        <taxon>Alphaproteobacteria</taxon>
        <taxon>Rhodospirillales</taxon>
        <taxon>Azospirillaceae</taxon>
        <taxon>Azospirillum</taxon>
    </lineage>
</organism>
<dbReference type="Pfam" id="PF00196">
    <property type="entry name" value="GerE"/>
    <property type="match status" value="1"/>
</dbReference>
<evidence type="ECO:0000313" key="7">
    <source>
        <dbReference type="Proteomes" id="UP000192936"/>
    </source>
</evidence>
<evidence type="ECO:0000259" key="4">
    <source>
        <dbReference type="PROSITE" id="PS50043"/>
    </source>
</evidence>
<evidence type="ECO:0000256" key="1">
    <source>
        <dbReference type="ARBA" id="ARBA00022553"/>
    </source>
</evidence>
<dbReference type="PANTHER" id="PTHR45566:SF1">
    <property type="entry name" value="HTH-TYPE TRANSCRIPTIONAL REGULATOR YHJB-RELATED"/>
    <property type="match status" value="1"/>
</dbReference>
<evidence type="ECO:0000256" key="2">
    <source>
        <dbReference type="ARBA" id="ARBA00023125"/>
    </source>
</evidence>
<dbReference type="STRING" id="286727.SAMN02982917_0243"/>
<proteinExistence type="predicted"/>
<dbReference type="CDD" id="cd06170">
    <property type="entry name" value="LuxR_C_like"/>
    <property type="match status" value="1"/>
</dbReference>
<dbReference type="InterPro" id="IPR011006">
    <property type="entry name" value="CheY-like_superfamily"/>
</dbReference>
<accession>A0A1X7HSD1</accession>
<dbReference type="GO" id="GO:0006355">
    <property type="term" value="P:regulation of DNA-templated transcription"/>
    <property type="evidence" value="ECO:0007669"/>
    <property type="project" value="InterPro"/>
</dbReference>
<dbReference type="SMART" id="SM00448">
    <property type="entry name" value="REC"/>
    <property type="match status" value="1"/>
</dbReference>
<dbReference type="PRINTS" id="PR00038">
    <property type="entry name" value="HTHLUXR"/>
</dbReference>
<feature type="domain" description="Response regulatory" evidence="5">
    <location>
        <begin position="15"/>
        <end position="133"/>
    </location>
</feature>
<evidence type="ECO:0000259" key="5">
    <source>
        <dbReference type="PROSITE" id="PS50110"/>
    </source>
</evidence>
<dbReference type="PROSITE" id="PS00622">
    <property type="entry name" value="HTH_LUXR_1"/>
    <property type="match status" value="1"/>
</dbReference>
<dbReference type="InterPro" id="IPR058245">
    <property type="entry name" value="NreC/VraR/RcsB-like_REC"/>
</dbReference>
<dbReference type="Pfam" id="PF00072">
    <property type="entry name" value="Response_reg"/>
    <property type="match status" value="1"/>
</dbReference>